<reference evidence="2 3" key="1">
    <citation type="submission" date="2019-02" db="EMBL/GenBank/DDBJ databases">
        <title>Deep-cultivation of Planctomycetes and their phenomic and genomic characterization uncovers novel biology.</title>
        <authorList>
            <person name="Wiegand S."/>
            <person name="Jogler M."/>
            <person name="Boedeker C."/>
            <person name="Pinto D."/>
            <person name="Vollmers J."/>
            <person name="Rivas-Marin E."/>
            <person name="Kohn T."/>
            <person name="Peeters S.H."/>
            <person name="Heuer A."/>
            <person name="Rast P."/>
            <person name="Oberbeckmann S."/>
            <person name="Bunk B."/>
            <person name="Jeske O."/>
            <person name="Meyerdierks A."/>
            <person name="Storesund J.E."/>
            <person name="Kallscheuer N."/>
            <person name="Luecker S."/>
            <person name="Lage O.M."/>
            <person name="Pohl T."/>
            <person name="Merkel B.J."/>
            <person name="Hornburger P."/>
            <person name="Mueller R.-W."/>
            <person name="Bruemmer F."/>
            <person name="Labrenz M."/>
            <person name="Spormann A.M."/>
            <person name="Op Den Camp H."/>
            <person name="Overmann J."/>
            <person name="Amann R."/>
            <person name="Jetten M.S.M."/>
            <person name="Mascher T."/>
            <person name="Medema M.H."/>
            <person name="Devos D.P."/>
            <person name="Kaster A.-K."/>
            <person name="Ovreas L."/>
            <person name="Rohde M."/>
            <person name="Galperin M.Y."/>
            <person name="Jogler C."/>
        </authorList>
    </citation>
    <scope>NUCLEOTIDE SEQUENCE [LARGE SCALE GENOMIC DNA]</scope>
    <source>
        <strain evidence="2 3">Pan14r</strain>
    </source>
</reference>
<organism evidence="2 3">
    <name type="scientific">Crateriforma conspicua</name>
    <dbReference type="NCBI Taxonomy" id="2527996"/>
    <lineage>
        <taxon>Bacteria</taxon>
        <taxon>Pseudomonadati</taxon>
        <taxon>Planctomycetota</taxon>
        <taxon>Planctomycetia</taxon>
        <taxon>Planctomycetales</taxon>
        <taxon>Planctomycetaceae</taxon>
        <taxon>Crateriforma</taxon>
    </lineage>
</organism>
<dbReference type="EMBL" id="SJPL01000002">
    <property type="protein sequence ID" value="TWT65546.1"/>
    <property type="molecule type" value="Genomic_DNA"/>
</dbReference>
<proteinExistence type="predicted"/>
<dbReference type="SUPFAM" id="SSF50494">
    <property type="entry name" value="Trypsin-like serine proteases"/>
    <property type="match status" value="1"/>
</dbReference>
<evidence type="ECO:0000313" key="2">
    <source>
        <dbReference type="EMBL" id="TWT65546.1"/>
    </source>
</evidence>
<dbReference type="RefSeq" id="WP_146440859.1">
    <property type="nucleotide sequence ID" value="NZ_SJPL01000002.1"/>
</dbReference>
<dbReference type="PANTHER" id="PTHR43019">
    <property type="entry name" value="SERINE ENDOPROTEASE DEGS"/>
    <property type="match status" value="1"/>
</dbReference>
<sequence length="370" mass="38301">MPTKRVLITGLCVVLVVLQCGYLVLVRQDGTLDEDKLPEWSHSIVQPINESLVDESAESMAESSPARRDGAGGGSESAGDMPLASTPVGVESVTSDAEGGSVLQSGAESATNGSLAVEEQNSAGPGELAAPAAEDSPIDSTAGQVLAPARRAVFASVRVTDDATGIVGCGSVIGIDAGGFDVLTAAHVLRGMVAAHVEFLDPGSATELYSGTENSFGAIRRCRQVRPVVVDDSLDLALLRVTSAFRPEFGLSLPNADRAEQIAASVRSRGGVDAFRAGWMSADRPETSPVRIVGTKRAKRRRSDVPVNYFAVDVPTIKGDSGAGLFDRDGVLLGVASGNSLGRGYFCDASEILRFLAEFSGDDASTSTGN</sequence>
<dbReference type="Gene3D" id="2.40.10.120">
    <property type="match status" value="1"/>
</dbReference>
<protein>
    <recommendedName>
        <fullName evidence="4">Trypsin</fullName>
    </recommendedName>
</protein>
<feature type="region of interest" description="Disordered" evidence="1">
    <location>
        <begin position="54"/>
        <end position="139"/>
    </location>
</feature>
<evidence type="ECO:0000256" key="1">
    <source>
        <dbReference type="SAM" id="MobiDB-lite"/>
    </source>
</evidence>
<name>A0A5C5XQR3_9PLAN</name>
<dbReference type="AlphaFoldDB" id="A0A5C5XQR3"/>
<feature type="compositionally biased region" description="Low complexity" evidence="1">
    <location>
        <begin position="123"/>
        <end position="134"/>
    </location>
</feature>
<gene>
    <name evidence="2" type="ORF">Pan14r_50930</name>
</gene>
<dbReference type="OrthoDB" id="260510at2"/>
<dbReference type="PANTHER" id="PTHR43019:SF23">
    <property type="entry name" value="PROTEASE DO-LIKE 5, CHLOROPLASTIC"/>
    <property type="match status" value="1"/>
</dbReference>
<dbReference type="Pfam" id="PF13365">
    <property type="entry name" value="Trypsin_2"/>
    <property type="match status" value="1"/>
</dbReference>
<comment type="caution">
    <text evidence="2">The sequence shown here is derived from an EMBL/GenBank/DDBJ whole genome shotgun (WGS) entry which is preliminary data.</text>
</comment>
<evidence type="ECO:0000313" key="3">
    <source>
        <dbReference type="Proteomes" id="UP000317238"/>
    </source>
</evidence>
<dbReference type="Proteomes" id="UP000317238">
    <property type="component" value="Unassembled WGS sequence"/>
</dbReference>
<evidence type="ECO:0008006" key="4">
    <source>
        <dbReference type="Google" id="ProtNLM"/>
    </source>
</evidence>
<accession>A0A5C5XQR3</accession>
<keyword evidence="3" id="KW-1185">Reference proteome</keyword>
<feature type="compositionally biased region" description="Polar residues" evidence="1">
    <location>
        <begin position="102"/>
        <end position="122"/>
    </location>
</feature>
<dbReference type="InterPro" id="IPR009003">
    <property type="entry name" value="Peptidase_S1_PA"/>
</dbReference>